<dbReference type="STRING" id="559515.M4C1X6"/>
<reference evidence="4" key="1">
    <citation type="journal article" date="2010" name="Science">
        <title>Signatures of adaptation to obligate biotrophy in the Hyaloperonospora arabidopsidis genome.</title>
        <authorList>
            <person name="Baxter L."/>
            <person name="Tripathy S."/>
            <person name="Ishaque N."/>
            <person name="Boot N."/>
            <person name="Cabral A."/>
            <person name="Kemen E."/>
            <person name="Thines M."/>
            <person name="Ah-Fong A."/>
            <person name="Anderson R."/>
            <person name="Badejoko W."/>
            <person name="Bittner-Eddy P."/>
            <person name="Boore J.L."/>
            <person name="Chibucos M.C."/>
            <person name="Coates M."/>
            <person name="Dehal P."/>
            <person name="Delehaunty K."/>
            <person name="Dong S."/>
            <person name="Downton P."/>
            <person name="Dumas B."/>
            <person name="Fabro G."/>
            <person name="Fronick C."/>
            <person name="Fuerstenberg S.I."/>
            <person name="Fulton L."/>
            <person name="Gaulin E."/>
            <person name="Govers F."/>
            <person name="Hughes L."/>
            <person name="Humphray S."/>
            <person name="Jiang R.H."/>
            <person name="Judelson H."/>
            <person name="Kamoun S."/>
            <person name="Kyung K."/>
            <person name="Meijer H."/>
            <person name="Minx P."/>
            <person name="Morris P."/>
            <person name="Nelson J."/>
            <person name="Phuntumart V."/>
            <person name="Qutob D."/>
            <person name="Rehmany A."/>
            <person name="Rougon-Cardoso A."/>
            <person name="Ryden P."/>
            <person name="Torto-Alalibo T."/>
            <person name="Studholme D."/>
            <person name="Wang Y."/>
            <person name="Win J."/>
            <person name="Wood J."/>
            <person name="Clifton S.W."/>
            <person name="Rogers J."/>
            <person name="Van den Ackerveken G."/>
            <person name="Jones J.D."/>
            <person name="McDowell J.M."/>
            <person name="Beynon J."/>
            <person name="Tyler B.M."/>
        </authorList>
    </citation>
    <scope>NUCLEOTIDE SEQUENCE [LARGE SCALE GENOMIC DNA]</scope>
    <source>
        <strain evidence="4">Emoy2</strain>
    </source>
</reference>
<feature type="region of interest" description="Disordered" evidence="1">
    <location>
        <begin position="1"/>
        <end position="46"/>
    </location>
</feature>
<dbReference type="InParanoid" id="M4C1X6"/>
<dbReference type="InterPro" id="IPR001841">
    <property type="entry name" value="Znf_RING"/>
</dbReference>
<dbReference type="Gene3D" id="3.30.1520.10">
    <property type="entry name" value="Phox-like domain"/>
    <property type="match status" value="1"/>
</dbReference>
<dbReference type="Gene3D" id="3.30.40.10">
    <property type="entry name" value="Zinc/RING finger domain, C3HC4 (zinc finger)"/>
    <property type="match status" value="1"/>
</dbReference>
<dbReference type="GO" id="GO:0035091">
    <property type="term" value="F:phosphatidylinositol binding"/>
    <property type="evidence" value="ECO:0007669"/>
    <property type="project" value="InterPro"/>
</dbReference>
<dbReference type="OMA" id="CDADCPW"/>
<accession>M4C1X6</accession>
<evidence type="ECO:0000313" key="3">
    <source>
        <dbReference type="EnsemblProtists" id="HpaP813077"/>
    </source>
</evidence>
<reference evidence="3" key="2">
    <citation type="submission" date="2015-06" db="UniProtKB">
        <authorList>
            <consortium name="EnsemblProtists"/>
        </authorList>
    </citation>
    <scope>IDENTIFICATION</scope>
    <source>
        <strain evidence="3">Emoy2</strain>
    </source>
</reference>
<dbReference type="AlphaFoldDB" id="M4C1X6"/>
<feature type="region of interest" description="Disordered" evidence="1">
    <location>
        <begin position="389"/>
        <end position="409"/>
    </location>
</feature>
<dbReference type="EMBL" id="JH598108">
    <property type="status" value="NOT_ANNOTATED_CDS"/>
    <property type="molecule type" value="Genomic_DNA"/>
</dbReference>
<keyword evidence="4" id="KW-1185">Reference proteome</keyword>
<protein>
    <recommendedName>
        <fullName evidence="2">RING-type domain-containing protein</fullName>
    </recommendedName>
</protein>
<dbReference type="HOGENOM" id="CLU_051953_1_1_1"/>
<organism evidence="3 4">
    <name type="scientific">Hyaloperonospora arabidopsidis (strain Emoy2)</name>
    <name type="common">Downy mildew agent</name>
    <name type="synonym">Peronospora arabidopsidis</name>
    <dbReference type="NCBI Taxonomy" id="559515"/>
    <lineage>
        <taxon>Eukaryota</taxon>
        <taxon>Sar</taxon>
        <taxon>Stramenopiles</taxon>
        <taxon>Oomycota</taxon>
        <taxon>Peronosporomycetes</taxon>
        <taxon>Peronosporales</taxon>
        <taxon>Peronosporaceae</taxon>
        <taxon>Hyaloperonospora</taxon>
    </lineage>
</organism>
<evidence type="ECO:0000313" key="4">
    <source>
        <dbReference type="Proteomes" id="UP000011713"/>
    </source>
</evidence>
<proteinExistence type="predicted"/>
<feature type="domain" description="RING-type" evidence="2">
    <location>
        <begin position="417"/>
        <end position="444"/>
    </location>
</feature>
<dbReference type="CDD" id="cd06093">
    <property type="entry name" value="PX_domain"/>
    <property type="match status" value="1"/>
</dbReference>
<sequence length="451" mass="50204">MALASRPRHRTRSSRRRSTTSTSTTSLGLGRKSSSHSSSSIGTCRTTRTSANSSTLLVDRTFSLTTTTSTTSGNVHNVPIAIKYLQQVTVELLATKKHTDVRYVMTVRHHGLRVAWSHARSFDEYRKLQQRLVKKLQHGHFCDADCPWLYSFLKSYFPKKWVPTFSSARVVMEQRRQSLDRFFTALYGYLIKKKNECCAVVVTDFADELVKFIYGYALEQYGLGYRVKSTAVDTNGLRWVGAYSSKLKETATSVKQHFRGRGMEQHQQVQYDRLSSSDNLSRELIKDDDVVNDLYREVCTICGSPLCGAAHGSSTSTSSSSNLAVLLLEEDENNNSIDDVDIFNDIDSSRSTVVSTDTGVGALSRANRNSSDSNSSVLTSSWIETLTSNGSSRVHNVGGPRPSKSSANRRRAAAYYVTTLNCGHQFHDECIVAKLNESLECPTCGRVQTND</sequence>
<dbReference type="InterPro" id="IPR036871">
    <property type="entry name" value="PX_dom_sf"/>
</dbReference>
<evidence type="ECO:0000259" key="2">
    <source>
        <dbReference type="Pfam" id="PF13923"/>
    </source>
</evidence>
<dbReference type="EnsemblProtists" id="HpaT813077">
    <property type="protein sequence ID" value="HpaP813077"/>
    <property type="gene ID" value="HpaG813077"/>
</dbReference>
<dbReference type="Pfam" id="PF13923">
    <property type="entry name" value="zf-C3HC4_2"/>
    <property type="match status" value="1"/>
</dbReference>
<feature type="compositionally biased region" description="Basic residues" evidence="1">
    <location>
        <begin position="1"/>
        <end position="18"/>
    </location>
</feature>
<dbReference type="SUPFAM" id="SSF64268">
    <property type="entry name" value="PX domain"/>
    <property type="match status" value="1"/>
</dbReference>
<dbReference type="eggNOG" id="ENOG502RY1T">
    <property type="taxonomic scope" value="Eukaryota"/>
</dbReference>
<dbReference type="VEuPathDB" id="FungiDB:HpaG813077"/>
<dbReference type="SUPFAM" id="SSF57850">
    <property type="entry name" value="RING/U-box"/>
    <property type="match status" value="1"/>
</dbReference>
<feature type="compositionally biased region" description="Low complexity" evidence="1">
    <location>
        <begin position="19"/>
        <end position="40"/>
    </location>
</feature>
<name>M4C1X6_HYAAE</name>
<dbReference type="Proteomes" id="UP000011713">
    <property type="component" value="Unassembled WGS sequence"/>
</dbReference>
<evidence type="ECO:0000256" key="1">
    <source>
        <dbReference type="SAM" id="MobiDB-lite"/>
    </source>
</evidence>
<dbReference type="InterPro" id="IPR013083">
    <property type="entry name" value="Znf_RING/FYVE/PHD"/>
</dbReference>